<evidence type="ECO:0008006" key="8">
    <source>
        <dbReference type="Google" id="ProtNLM"/>
    </source>
</evidence>
<gene>
    <name evidence="6" type="ORF">C1645_758614</name>
</gene>
<dbReference type="PANTHER" id="PTHR47174:SF1">
    <property type="entry name" value="REDUCED VIABILITY UPON STARVATION PROTEIN 167"/>
    <property type="match status" value="1"/>
</dbReference>
<dbReference type="Pfam" id="PF00018">
    <property type="entry name" value="SH3_1"/>
    <property type="match status" value="1"/>
</dbReference>
<dbReference type="Gene3D" id="1.20.1270.60">
    <property type="entry name" value="Arfaptin homology (AH) domain/BAR domain"/>
    <property type="match status" value="1"/>
</dbReference>
<dbReference type="PRINTS" id="PR00452">
    <property type="entry name" value="SH3DOMAIN"/>
</dbReference>
<feature type="compositionally biased region" description="Low complexity" evidence="3">
    <location>
        <begin position="301"/>
        <end position="312"/>
    </location>
</feature>
<dbReference type="AlphaFoldDB" id="A0A397T9S8"/>
<dbReference type="OrthoDB" id="443981at2759"/>
<dbReference type="SMART" id="SM00721">
    <property type="entry name" value="BAR"/>
    <property type="match status" value="1"/>
</dbReference>
<dbReference type="InterPro" id="IPR046982">
    <property type="entry name" value="BIN3/RVS161-like"/>
</dbReference>
<keyword evidence="1 2" id="KW-0728">SH3 domain</keyword>
<dbReference type="SUPFAM" id="SSF103657">
    <property type="entry name" value="BAR/IMD domain-like"/>
    <property type="match status" value="1"/>
</dbReference>
<dbReference type="PROSITE" id="PS51021">
    <property type="entry name" value="BAR"/>
    <property type="match status" value="1"/>
</dbReference>
<feature type="domain" description="BAR" evidence="5">
    <location>
        <begin position="17"/>
        <end position="255"/>
    </location>
</feature>
<evidence type="ECO:0000256" key="2">
    <source>
        <dbReference type="PROSITE-ProRule" id="PRU00192"/>
    </source>
</evidence>
<feature type="region of interest" description="Disordered" evidence="3">
    <location>
        <begin position="285"/>
        <end position="339"/>
    </location>
</feature>
<evidence type="ECO:0000313" key="6">
    <source>
        <dbReference type="EMBL" id="RIA95020.1"/>
    </source>
</evidence>
<dbReference type="PROSITE" id="PS50002">
    <property type="entry name" value="SH3"/>
    <property type="match status" value="1"/>
</dbReference>
<dbReference type="Gene3D" id="2.30.30.40">
    <property type="entry name" value="SH3 Domains"/>
    <property type="match status" value="1"/>
</dbReference>
<dbReference type="FunFam" id="2.30.30.40:FF:000100">
    <property type="entry name" value="SH3 domain-containing YSC84-like protein 1"/>
    <property type="match status" value="1"/>
</dbReference>
<name>A0A397T9S8_9GLOM</name>
<dbReference type="Proteomes" id="UP000265703">
    <property type="component" value="Unassembled WGS sequence"/>
</dbReference>
<evidence type="ECO:0000313" key="7">
    <source>
        <dbReference type="Proteomes" id="UP000265703"/>
    </source>
</evidence>
<dbReference type="GO" id="GO:0043332">
    <property type="term" value="C:mating projection tip"/>
    <property type="evidence" value="ECO:0007669"/>
    <property type="project" value="TreeGrafter"/>
</dbReference>
<dbReference type="GO" id="GO:1990528">
    <property type="term" value="C:Rvs161p-Rvs167p complex"/>
    <property type="evidence" value="ECO:0007669"/>
    <property type="project" value="TreeGrafter"/>
</dbReference>
<feature type="compositionally biased region" description="Polar residues" evidence="3">
    <location>
        <begin position="323"/>
        <end position="339"/>
    </location>
</feature>
<dbReference type="GO" id="GO:0030479">
    <property type="term" value="C:actin cortical patch"/>
    <property type="evidence" value="ECO:0007669"/>
    <property type="project" value="TreeGrafter"/>
</dbReference>
<evidence type="ECO:0000259" key="4">
    <source>
        <dbReference type="PROSITE" id="PS50002"/>
    </source>
</evidence>
<dbReference type="Pfam" id="PF03114">
    <property type="entry name" value="BAR"/>
    <property type="match status" value="1"/>
</dbReference>
<sequence length="426" mass="49042">MSWKGTKKTFGRLPQNIRVKTGLGTATRDIQLDDILSRFNELHTGTEKMYKDAIKFRDGVSHMLNHQANISDILVELYSPIVGKNETESTVRRITTPVQTMNAVEEFQSTMNELRDILLPELDRIDGIVVLPSKDFIDIVKLIKKTITKREHKKVDFDRYTTTVKKLQGKKDRSSNDEKSLIKAEESLTKATEEYNHYNELLKNELPIFFEYRVQFIEPVVTNFYHLQLKIYGILYEKMDRLISNTGHFEVQSDIVERYNERKTEVIQQMETHLSLLKKKKGFKKESDSIRHNNTNEPIGSRYSSTSSMYTSNDNDDEEVPPSYSSVATPPEPTGSSSVVRSTANLKLYPIQKKVPPPLPPHGSKPKSVQYVRALYDYDAQADGDLSFKKGDKIEVINRTADVNDWWKGNLYGRIGDFPGNYVEDW</sequence>
<dbReference type="GO" id="GO:0051666">
    <property type="term" value="P:actin cortical patch localization"/>
    <property type="evidence" value="ECO:0007669"/>
    <property type="project" value="InterPro"/>
</dbReference>
<dbReference type="InterPro" id="IPR004148">
    <property type="entry name" value="BAR_dom"/>
</dbReference>
<evidence type="ECO:0000256" key="1">
    <source>
        <dbReference type="ARBA" id="ARBA00022443"/>
    </source>
</evidence>
<organism evidence="6 7">
    <name type="scientific">Glomus cerebriforme</name>
    <dbReference type="NCBI Taxonomy" id="658196"/>
    <lineage>
        <taxon>Eukaryota</taxon>
        <taxon>Fungi</taxon>
        <taxon>Fungi incertae sedis</taxon>
        <taxon>Mucoromycota</taxon>
        <taxon>Glomeromycotina</taxon>
        <taxon>Glomeromycetes</taxon>
        <taxon>Glomerales</taxon>
        <taxon>Glomeraceae</taxon>
        <taxon>Glomus</taxon>
    </lineage>
</organism>
<protein>
    <recommendedName>
        <fullName evidence="8">BAR domain-containing protein</fullName>
    </recommendedName>
</protein>
<dbReference type="GO" id="GO:0097320">
    <property type="term" value="P:plasma membrane tubulation"/>
    <property type="evidence" value="ECO:0007669"/>
    <property type="project" value="TreeGrafter"/>
</dbReference>
<dbReference type="GO" id="GO:0008289">
    <property type="term" value="F:lipid binding"/>
    <property type="evidence" value="ECO:0007669"/>
    <property type="project" value="TreeGrafter"/>
</dbReference>
<dbReference type="EMBL" id="QKYT01000069">
    <property type="protein sequence ID" value="RIA95020.1"/>
    <property type="molecule type" value="Genomic_DNA"/>
</dbReference>
<dbReference type="CDD" id="cd07599">
    <property type="entry name" value="BAR_Rvs167p"/>
    <property type="match status" value="1"/>
</dbReference>
<proteinExistence type="predicted"/>
<reference evidence="6 7" key="1">
    <citation type="submission" date="2018-06" db="EMBL/GenBank/DDBJ databases">
        <title>Comparative genomics reveals the genomic features of Rhizophagus irregularis, R. cerebriforme, R. diaphanum and Gigaspora rosea, and their symbiotic lifestyle signature.</title>
        <authorList>
            <person name="Morin E."/>
            <person name="San Clemente H."/>
            <person name="Chen E.C.H."/>
            <person name="De La Providencia I."/>
            <person name="Hainaut M."/>
            <person name="Kuo A."/>
            <person name="Kohler A."/>
            <person name="Murat C."/>
            <person name="Tang N."/>
            <person name="Roy S."/>
            <person name="Loubradou J."/>
            <person name="Henrissat B."/>
            <person name="Grigoriev I.V."/>
            <person name="Corradi N."/>
            <person name="Roux C."/>
            <person name="Martin F.M."/>
        </authorList>
    </citation>
    <scope>NUCLEOTIDE SEQUENCE [LARGE SCALE GENOMIC DNA]</scope>
    <source>
        <strain evidence="6 7">DAOM 227022</strain>
    </source>
</reference>
<dbReference type="GO" id="GO:0006897">
    <property type="term" value="P:endocytosis"/>
    <property type="evidence" value="ECO:0007669"/>
    <property type="project" value="InterPro"/>
</dbReference>
<dbReference type="InterPro" id="IPR036028">
    <property type="entry name" value="SH3-like_dom_sf"/>
</dbReference>
<dbReference type="InterPro" id="IPR027267">
    <property type="entry name" value="AH/BAR_dom_sf"/>
</dbReference>
<evidence type="ECO:0000259" key="5">
    <source>
        <dbReference type="PROSITE" id="PS51021"/>
    </source>
</evidence>
<dbReference type="STRING" id="658196.A0A397T9S8"/>
<feature type="domain" description="SH3" evidence="4">
    <location>
        <begin position="367"/>
        <end position="426"/>
    </location>
</feature>
<dbReference type="GO" id="GO:0031097">
    <property type="term" value="C:medial cortex"/>
    <property type="evidence" value="ECO:0007669"/>
    <property type="project" value="TreeGrafter"/>
</dbReference>
<evidence type="ECO:0000256" key="3">
    <source>
        <dbReference type="SAM" id="MobiDB-lite"/>
    </source>
</evidence>
<keyword evidence="7" id="KW-1185">Reference proteome</keyword>
<comment type="caution">
    <text evidence="6">The sequence shown here is derived from an EMBL/GenBank/DDBJ whole genome shotgun (WGS) entry which is preliminary data.</text>
</comment>
<dbReference type="PANTHER" id="PTHR47174">
    <property type="entry name" value="BRIDGING INTEGRATOR 3"/>
    <property type="match status" value="1"/>
</dbReference>
<accession>A0A397T9S8</accession>
<dbReference type="InterPro" id="IPR001452">
    <property type="entry name" value="SH3_domain"/>
</dbReference>
<dbReference type="SMART" id="SM00326">
    <property type="entry name" value="SH3"/>
    <property type="match status" value="1"/>
</dbReference>
<dbReference type="SUPFAM" id="SSF50044">
    <property type="entry name" value="SH3-domain"/>
    <property type="match status" value="1"/>
</dbReference>